<dbReference type="InterPro" id="IPR020846">
    <property type="entry name" value="MFS_dom"/>
</dbReference>
<evidence type="ECO:0000256" key="3">
    <source>
        <dbReference type="ARBA" id="ARBA00022448"/>
    </source>
</evidence>
<dbReference type="Proteomes" id="UP000799537">
    <property type="component" value="Unassembled WGS sequence"/>
</dbReference>
<feature type="transmembrane region" description="Helical" evidence="8">
    <location>
        <begin position="321"/>
        <end position="340"/>
    </location>
</feature>
<evidence type="ECO:0000259" key="9">
    <source>
        <dbReference type="PROSITE" id="PS50850"/>
    </source>
</evidence>
<dbReference type="GeneID" id="54563980"/>
<dbReference type="InterPro" id="IPR036259">
    <property type="entry name" value="MFS_trans_sf"/>
</dbReference>
<evidence type="ECO:0000256" key="1">
    <source>
        <dbReference type="ARBA" id="ARBA00004141"/>
    </source>
</evidence>
<proteinExistence type="inferred from homology"/>
<feature type="transmembrane region" description="Helical" evidence="8">
    <location>
        <begin position="105"/>
        <end position="125"/>
    </location>
</feature>
<keyword evidence="11" id="KW-1185">Reference proteome</keyword>
<protein>
    <recommendedName>
        <fullName evidence="9">Major facilitator superfamily (MFS) profile domain-containing protein</fullName>
    </recommendedName>
</protein>
<feature type="transmembrane region" description="Helical" evidence="8">
    <location>
        <begin position="394"/>
        <end position="413"/>
    </location>
</feature>
<dbReference type="InterPro" id="IPR005829">
    <property type="entry name" value="Sugar_transporter_CS"/>
</dbReference>
<dbReference type="InterPro" id="IPR005828">
    <property type="entry name" value="MFS_sugar_transport-like"/>
</dbReference>
<dbReference type="Gene3D" id="1.20.1250.20">
    <property type="entry name" value="MFS general substrate transporter like domains"/>
    <property type="match status" value="1"/>
</dbReference>
<feature type="domain" description="Major facilitator superfamily (MFS) profile" evidence="9">
    <location>
        <begin position="1"/>
        <end position="417"/>
    </location>
</feature>
<dbReference type="Pfam" id="PF00083">
    <property type="entry name" value="Sugar_tr"/>
    <property type="match status" value="1"/>
</dbReference>
<comment type="subcellular location">
    <subcellularLocation>
        <location evidence="1">Membrane</location>
        <topology evidence="1">Multi-pass membrane protein</topology>
    </subcellularLocation>
</comment>
<dbReference type="RefSeq" id="XP_033664008.1">
    <property type="nucleotide sequence ID" value="XM_033810708.1"/>
</dbReference>
<dbReference type="PROSITE" id="PS50850">
    <property type="entry name" value="MFS"/>
    <property type="match status" value="1"/>
</dbReference>
<dbReference type="InterPro" id="IPR003663">
    <property type="entry name" value="Sugar/inositol_transpt"/>
</dbReference>
<feature type="transmembrane region" description="Helical" evidence="8">
    <location>
        <begin position="264"/>
        <end position="287"/>
    </location>
</feature>
<dbReference type="NCBIfam" id="TIGR00879">
    <property type="entry name" value="SP"/>
    <property type="match status" value="1"/>
</dbReference>
<feature type="transmembrane region" description="Helical" evidence="8">
    <location>
        <begin position="231"/>
        <end position="252"/>
    </location>
</feature>
<reference evidence="10" key="1">
    <citation type="journal article" date="2020" name="Stud. Mycol.">
        <title>101 Dothideomycetes genomes: a test case for predicting lifestyles and emergence of pathogens.</title>
        <authorList>
            <person name="Haridas S."/>
            <person name="Albert R."/>
            <person name="Binder M."/>
            <person name="Bloem J."/>
            <person name="Labutti K."/>
            <person name="Salamov A."/>
            <person name="Andreopoulos B."/>
            <person name="Baker S."/>
            <person name="Barry K."/>
            <person name="Bills G."/>
            <person name="Bluhm B."/>
            <person name="Cannon C."/>
            <person name="Castanera R."/>
            <person name="Culley D."/>
            <person name="Daum C."/>
            <person name="Ezra D."/>
            <person name="Gonzalez J."/>
            <person name="Henrissat B."/>
            <person name="Kuo A."/>
            <person name="Liang C."/>
            <person name="Lipzen A."/>
            <person name="Lutzoni F."/>
            <person name="Magnuson J."/>
            <person name="Mondo S."/>
            <person name="Nolan M."/>
            <person name="Ohm R."/>
            <person name="Pangilinan J."/>
            <person name="Park H.-J."/>
            <person name="Ramirez L."/>
            <person name="Alfaro M."/>
            <person name="Sun H."/>
            <person name="Tritt A."/>
            <person name="Yoshinaga Y."/>
            <person name="Zwiers L.-H."/>
            <person name="Turgeon B."/>
            <person name="Goodwin S."/>
            <person name="Spatafora J."/>
            <person name="Crous P."/>
            <person name="Grigoriev I."/>
        </authorList>
    </citation>
    <scope>NUCLEOTIDE SEQUENCE</scope>
    <source>
        <strain evidence="10">ATCC 36951</strain>
    </source>
</reference>
<dbReference type="OrthoDB" id="6612291at2759"/>
<dbReference type="PROSITE" id="PS00217">
    <property type="entry name" value="SUGAR_TRANSPORT_2"/>
    <property type="match status" value="1"/>
</dbReference>
<keyword evidence="6 8" id="KW-0472">Membrane</keyword>
<feature type="non-terminal residue" evidence="10">
    <location>
        <position position="1"/>
    </location>
</feature>
<dbReference type="GO" id="GO:0005351">
    <property type="term" value="F:carbohydrate:proton symporter activity"/>
    <property type="evidence" value="ECO:0007669"/>
    <property type="project" value="TreeGrafter"/>
</dbReference>
<feature type="transmembrane region" description="Helical" evidence="8">
    <location>
        <begin position="145"/>
        <end position="162"/>
    </location>
</feature>
<keyword evidence="4 8" id="KW-0812">Transmembrane</keyword>
<evidence type="ECO:0000313" key="10">
    <source>
        <dbReference type="EMBL" id="KAF2163119.1"/>
    </source>
</evidence>
<feature type="transmembrane region" description="Helical" evidence="8">
    <location>
        <begin position="294"/>
        <end position="315"/>
    </location>
</feature>
<dbReference type="AlphaFoldDB" id="A0A6A6CBS5"/>
<gene>
    <name evidence="10" type="ORF">M409DRAFT_37302</name>
</gene>
<sequence length="449" mass="48381">FVRDFGTYSPDAGAYIITADSQTLLTGTPLALACVAAWISGPFGSRFGRRAGLVLAAITALIGPSVQAGATHWYQVVLGRCISGLAIGFAYNFAVAYWTEVTPAALRGMVVVMYQGVTNVAQFIAQCINQGTHAMDNRWAYRIPLLVELIAPLSLLIALVFMPDTPRWHASRGRDEKAMSALRRLRGSTYTEEELEAEHAEVVAFIEIERSLRTSTSFADCFRGTDRRRTLLTIGMTLSQAWSGIAFISSYGTYFFQLSGIQNAFTITIVTGVCGIAGSISSVVLVGYVGRRKILLAGSIACGISMLIIAIVGVAAPGKAAAQSLAAFTCIYIYAYGASWGPLTGISLGELPSTTLRSRTMAIGTIVAWTSDILIVCSIPYLIDTQYANLGTKIGFIFGGLEVLIFVWTFFYVPELKDRSLEEIDEMFMNVSTMPSLTLDISSALTGIS</sequence>
<dbReference type="InterPro" id="IPR050360">
    <property type="entry name" value="MFS_Sugar_Transporters"/>
</dbReference>
<keyword evidence="5 8" id="KW-1133">Transmembrane helix</keyword>
<dbReference type="EMBL" id="ML993610">
    <property type="protein sequence ID" value="KAF2163119.1"/>
    <property type="molecule type" value="Genomic_DNA"/>
</dbReference>
<comment type="similarity">
    <text evidence="2 7">Belongs to the major facilitator superfamily. Sugar transporter (TC 2.A.1.1) family.</text>
</comment>
<dbReference type="SUPFAM" id="SSF103473">
    <property type="entry name" value="MFS general substrate transporter"/>
    <property type="match status" value="1"/>
</dbReference>
<dbReference type="PANTHER" id="PTHR48022:SF10">
    <property type="entry name" value="MAJOR FACILITATOR SUPERFAMILY (MFS) PROFILE DOMAIN-CONTAINING PROTEIN"/>
    <property type="match status" value="1"/>
</dbReference>
<name>A0A6A6CBS5_ZASCE</name>
<dbReference type="PANTHER" id="PTHR48022">
    <property type="entry name" value="PLASTIDIC GLUCOSE TRANSPORTER 4"/>
    <property type="match status" value="1"/>
</dbReference>
<evidence type="ECO:0000256" key="7">
    <source>
        <dbReference type="RuleBase" id="RU003346"/>
    </source>
</evidence>
<feature type="transmembrane region" description="Helical" evidence="8">
    <location>
        <begin position="76"/>
        <end position="98"/>
    </location>
</feature>
<evidence type="ECO:0000256" key="8">
    <source>
        <dbReference type="SAM" id="Phobius"/>
    </source>
</evidence>
<feature type="transmembrane region" description="Helical" evidence="8">
    <location>
        <begin position="51"/>
        <end position="70"/>
    </location>
</feature>
<organism evidence="10 11">
    <name type="scientific">Zasmidium cellare ATCC 36951</name>
    <dbReference type="NCBI Taxonomy" id="1080233"/>
    <lineage>
        <taxon>Eukaryota</taxon>
        <taxon>Fungi</taxon>
        <taxon>Dikarya</taxon>
        <taxon>Ascomycota</taxon>
        <taxon>Pezizomycotina</taxon>
        <taxon>Dothideomycetes</taxon>
        <taxon>Dothideomycetidae</taxon>
        <taxon>Mycosphaerellales</taxon>
        <taxon>Mycosphaerellaceae</taxon>
        <taxon>Zasmidium</taxon>
    </lineage>
</organism>
<feature type="transmembrane region" description="Helical" evidence="8">
    <location>
        <begin position="12"/>
        <end position="39"/>
    </location>
</feature>
<evidence type="ECO:0000313" key="11">
    <source>
        <dbReference type="Proteomes" id="UP000799537"/>
    </source>
</evidence>
<keyword evidence="3 7" id="KW-0813">Transport</keyword>
<accession>A0A6A6CBS5</accession>
<dbReference type="FunFam" id="1.20.1250.20:FF:000078">
    <property type="entry name" value="MFS maltose transporter, putative"/>
    <property type="match status" value="1"/>
</dbReference>
<evidence type="ECO:0000256" key="6">
    <source>
        <dbReference type="ARBA" id="ARBA00023136"/>
    </source>
</evidence>
<evidence type="ECO:0000256" key="2">
    <source>
        <dbReference type="ARBA" id="ARBA00010992"/>
    </source>
</evidence>
<dbReference type="GO" id="GO:0016020">
    <property type="term" value="C:membrane"/>
    <property type="evidence" value="ECO:0007669"/>
    <property type="project" value="UniProtKB-SubCell"/>
</dbReference>
<feature type="transmembrane region" description="Helical" evidence="8">
    <location>
        <begin position="361"/>
        <end position="382"/>
    </location>
</feature>
<evidence type="ECO:0000256" key="4">
    <source>
        <dbReference type="ARBA" id="ARBA00022692"/>
    </source>
</evidence>
<evidence type="ECO:0000256" key="5">
    <source>
        <dbReference type="ARBA" id="ARBA00022989"/>
    </source>
</evidence>